<dbReference type="STRING" id="701521.PECL_1677"/>
<dbReference type="KEGG" id="pce:PECL_1677"/>
<gene>
    <name evidence="1" type="ordered locus">PECL_1677</name>
</gene>
<keyword evidence="2" id="KW-1185">Reference proteome</keyword>
<evidence type="ECO:0000313" key="1">
    <source>
        <dbReference type="EMBL" id="AEV95894.1"/>
    </source>
</evidence>
<protein>
    <submittedName>
        <fullName evidence="1">Uncharacterized protein</fullName>
    </submittedName>
</protein>
<dbReference type="AlphaFoldDB" id="G8PBA5"/>
<dbReference type="EMBL" id="CP003137">
    <property type="protein sequence ID" value="AEV95894.1"/>
    <property type="molecule type" value="Genomic_DNA"/>
</dbReference>
<reference evidence="1 2" key="1">
    <citation type="journal article" date="2012" name="J. Bacteriol.">
        <title>Complete Genome Sequence of the Beer Spoilage Organism Pediococcus claussenii ATCC BAA-344T.</title>
        <authorList>
            <person name="Pittet V."/>
            <person name="Abegunde T."/>
            <person name="Marfleet T."/>
            <person name="Haakensen M."/>
            <person name="Morrow K."/>
            <person name="Jayaprakash T."/>
            <person name="Schroeder K."/>
            <person name="Trost B."/>
            <person name="Byrns S."/>
            <person name="Bergsveinson J."/>
            <person name="Kusalik A."/>
            <person name="Ziola B."/>
        </authorList>
    </citation>
    <scope>NUCLEOTIDE SEQUENCE [LARGE SCALE GENOMIC DNA]</scope>
    <source>
        <strain evidence="1 2">ATCC BAA-344</strain>
    </source>
</reference>
<evidence type="ECO:0000313" key="2">
    <source>
        <dbReference type="Proteomes" id="UP000005444"/>
    </source>
</evidence>
<sequence length="54" mass="6510">MIQTSKKEDHVKYMTAQLDLEMELKEKYSYNVVARKIGISRSTLIKEHNRRKNR</sequence>
<dbReference type="HOGENOM" id="CLU_3046304_0_0_9"/>
<dbReference type="Proteomes" id="UP000005444">
    <property type="component" value="Chromosome"/>
</dbReference>
<organism evidence="1 2">
    <name type="scientific">Pediococcus claussenii (strain ATCC BAA-344 / DSM 14800 / JCM 18046 / KCTC 3811 / LMG 21948 / P06)</name>
    <dbReference type="NCBI Taxonomy" id="701521"/>
    <lineage>
        <taxon>Bacteria</taxon>
        <taxon>Bacillati</taxon>
        <taxon>Bacillota</taxon>
        <taxon>Bacilli</taxon>
        <taxon>Lactobacillales</taxon>
        <taxon>Lactobacillaceae</taxon>
        <taxon>Pediococcus</taxon>
    </lineage>
</organism>
<dbReference type="PATRIC" id="fig|701521.8.peg.1578"/>
<accession>G8PBA5</accession>
<proteinExistence type="predicted"/>
<name>G8PBA5_PEDCP</name>